<keyword evidence="2" id="KW-1185">Reference proteome</keyword>
<dbReference type="AlphaFoldDB" id="A0A0C9ZG60"/>
<dbReference type="OrthoDB" id="3149508at2759"/>
<dbReference type="Proteomes" id="UP000054485">
    <property type="component" value="Unassembled WGS sequence"/>
</dbReference>
<feature type="non-terminal residue" evidence="1">
    <location>
        <position position="1"/>
    </location>
</feature>
<organism evidence="1 2">
    <name type="scientific">Suillus luteus UH-Slu-Lm8-n1</name>
    <dbReference type="NCBI Taxonomy" id="930992"/>
    <lineage>
        <taxon>Eukaryota</taxon>
        <taxon>Fungi</taxon>
        <taxon>Dikarya</taxon>
        <taxon>Basidiomycota</taxon>
        <taxon>Agaricomycotina</taxon>
        <taxon>Agaricomycetes</taxon>
        <taxon>Agaricomycetidae</taxon>
        <taxon>Boletales</taxon>
        <taxon>Suillineae</taxon>
        <taxon>Suillaceae</taxon>
        <taxon>Suillus</taxon>
    </lineage>
</organism>
<proteinExistence type="predicted"/>
<accession>A0A0C9ZG60</accession>
<dbReference type="InParanoid" id="A0A0C9ZG60"/>
<dbReference type="EMBL" id="KN835531">
    <property type="protein sequence ID" value="KIK36420.1"/>
    <property type="molecule type" value="Genomic_DNA"/>
</dbReference>
<reference evidence="1 2" key="1">
    <citation type="submission" date="2014-04" db="EMBL/GenBank/DDBJ databases">
        <authorList>
            <consortium name="DOE Joint Genome Institute"/>
            <person name="Kuo A."/>
            <person name="Ruytinx J."/>
            <person name="Rineau F."/>
            <person name="Colpaert J."/>
            <person name="Kohler A."/>
            <person name="Nagy L.G."/>
            <person name="Floudas D."/>
            <person name="Copeland A."/>
            <person name="Barry K.W."/>
            <person name="Cichocki N."/>
            <person name="Veneault-Fourrey C."/>
            <person name="LaButti K."/>
            <person name="Lindquist E.A."/>
            <person name="Lipzen A."/>
            <person name="Lundell T."/>
            <person name="Morin E."/>
            <person name="Murat C."/>
            <person name="Sun H."/>
            <person name="Tunlid A."/>
            <person name="Henrissat B."/>
            <person name="Grigoriev I.V."/>
            <person name="Hibbett D.S."/>
            <person name="Martin F."/>
            <person name="Nordberg H.P."/>
            <person name="Cantor M.N."/>
            <person name="Hua S.X."/>
        </authorList>
    </citation>
    <scope>NUCLEOTIDE SEQUENCE [LARGE SCALE GENOMIC DNA]</scope>
    <source>
        <strain evidence="1 2">UH-Slu-Lm8-n1</strain>
    </source>
</reference>
<evidence type="ECO:0000313" key="2">
    <source>
        <dbReference type="Proteomes" id="UP000054485"/>
    </source>
</evidence>
<evidence type="ECO:0000313" key="1">
    <source>
        <dbReference type="EMBL" id="KIK36420.1"/>
    </source>
</evidence>
<protein>
    <submittedName>
        <fullName evidence="1">Uncharacterized protein</fullName>
    </submittedName>
</protein>
<name>A0A0C9ZG60_9AGAM</name>
<reference evidence="2" key="2">
    <citation type="submission" date="2015-01" db="EMBL/GenBank/DDBJ databases">
        <title>Evolutionary Origins and Diversification of the Mycorrhizal Mutualists.</title>
        <authorList>
            <consortium name="DOE Joint Genome Institute"/>
            <consortium name="Mycorrhizal Genomics Consortium"/>
            <person name="Kohler A."/>
            <person name="Kuo A."/>
            <person name="Nagy L.G."/>
            <person name="Floudas D."/>
            <person name="Copeland A."/>
            <person name="Barry K.W."/>
            <person name="Cichocki N."/>
            <person name="Veneault-Fourrey C."/>
            <person name="LaButti K."/>
            <person name="Lindquist E.A."/>
            <person name="Lipzen A."/>
            <person name="Lundell T."/>
            <person name="Morin E."/>
            <person name="Murat C."/>
            <person name="Riley R."/>
            <person name="Ohm R."/>
            <person name="Sun H."/>
            <person name="Tunlid A."/>
            <person name="Henrissat B."/>
            <person name="Grigoriev I.V."/>
            <person name="Hibbett D.S."/>
            <person name="Martin F."/>
        </authorList>
    </citation>
    <scope>NUCLEOTIDE SEQUENCE [LARGE SCALE GENOMIC DNA]</scope>
    <source>
        <strain evidence="2">UH-Slu-Lm8-n1</strain>
    </source>
</reference>
<dbReference type="HOGENOM" id="CLU_2504092_0_0_1"/>
<sequence length="86" mass="10390">FPTSFNRSKTMFTFRVLNDFLLDNLECGTLAINYYSKLWQMTSGMFLHLVPNQYQELMRITCYHIFFIIPLLKIPHLHCLHSQYFH</sequence>
<gene>
    <name evidence="1" type="ORF">CY34DRAFT_94434</name>
</gene>